<dbReference type="EMBL" id="JRAA01000001">
    <property type="protein sequence ID" value="KHF26490.1"/>
    <property type="molecule type" value="Genomic_DNA"/>
</dbReference>
<dbReference type="GeneID" id="86991318"/>
<accession>A0A0B0HBR1</accession>
<name>A0A0B0HBR1_SOVGS</name>
<keyword evidence="2" id="KW-1185">Reference proteome</keyword>
<dbReference type="GO" id="GO:0009143">
    <property type="term" value="P:nucleoside triphosphate catabolic process"/>
    <property type="evidence" value="ECO:0007669"/>
    <property type="project" value="InterPro"/>
</dbReference>
<dbReference type="PATRIC" id="fig|2340.3.peg.1003"/>
<dbReference type="AlphaFoldDB" id="A0A0B0HBR1"/>
<dbReference type="eggNOG" id="COG1694">
    <property type="taxonomic scope" value="Bacteria"/>
</dbReference>
<dbReference type="GO" id="GO:0047429">
    <property type="term" value="F:nucleoside triphosphate diphosphatase activity"/>
    <property type="evidence" value="ECO:0007669"/>
    <property type="project" value="InterPro"/>
</dbReference>
<dbReference type="PANTHER" id="PTHR46523">
    <property type="entry name" value="DCTP PYROPHOSPHATASE 1"/>
    <property type="match status" value="1"/>
</dbReference>
<dbReference type="PIRSF" id="PIRSF029826">
    <property type="entry name" value="UCP029826_pph"/>
    <property type="match status" value="1"/>
</dbReference>
<dbReference type="Gene3D" id="1.10.287.1080">
    <property type="entry name" value="MazG-like"/>
    <property type="match status" value="1"/>
</dbReference>
<gene>
    <name evidence="1" type="ORF">JV46_11610</name>
</gene>
<comment type="caution">
    <text evidence="1">The sequence shown here is derived from an EMBL/GenBank/DDBJ whole genome shotgun (WGS) entry which is preliminary data.</text>
</comment>
<dbReference type="RefSeq" id="WP_043116263.1">
    <property type="nucleotide sequence ID" value="NZ_JRAA01000001.1"/>
</dbReference>
<dbReference type="SUPFAM" id="SSF101386">
    <property type="entry name" value="all-alpha NTP pyrophosphatases"/>
    <property type="match status" value="1"/>
</dbReference>
<dbReference type="STRING" id="2340.JV46_11610"/>
<dbReference type="Proteomes" id="UP000030856">
    <property type="component" value="Unassembled WGS sequence"/>
</dbReference>
<dbReference type="OrthoDB" id="9791898at2"/>
<dbReference type="InterPro" id="IPR025984">
    <property type="entry name" value="DCTPP"/>
</dbReference>
<protein>
    <recommendedName>
        <fullName evidence="3">Nucleotide pyrophosphohydrolase</fullName>
    </recommendedName>
</protein>
<dbReference type="Pfam" id="PF12643">
    <property type="entry name" value="MazG-like"/>
    <property type="match status" value="1"/>
</dbReference>
<dbReference type="InterPro" id="IPR052555">
    <property type="entry name" value="dCTP_Pyrophosphatase"/>
</dbReference>
<sequence length="122" mass="14253">MSDSLDLLNERLKAFAQERDWEQFHSPKNLSMALIAEAAELVEHFQWLSEEQSYQLDADKHEEVAMEMADILIFLVRCAERLDINLVEAAQRKIAINEARYPADRVRGDARRANEYDKEDSR</sequence>
<organism evidence="1 2">
    <name type="scientific">Solemya velum gill symbiont</name>
    <dbReference type="NCBI Taxonomy" id="2340"/>
    <lineage>
        <taxon>Bacteria</taxon>
        <taxon>Pseudomonadati</taxon>
        <taxon>Pseudomonadota</taxon>
        <taxon>Gammaproteobacteria</taxon>
        <taxon>sulfur-oxidizing symbionts</taxon>
    </lineage>
</organism>
<reference evidence="1 2" key="1">
    <citation type="journal article" date="2014" name="BMC Genomics">
        <title>The genome of the intracellular bacterium of the coastal bivalve, Solemya velum: a blueprint for thriving in and out of symbiosis.</title>
        <authorList>
            <person name="Dmytrenko O."/>
            <person name="Russell S.L."/>
            <person name="Loo W.T."/>
            <person name="Fontanez K.M."/>
            <person name="Liao L."/>
            <person name="Roeselers G."/>
            <person name="Sharma R."/>
            <person name="Stewart F.J."/>
            <person name="Newton I.L."/>
            <person name="Woyke T."/>
            <person name="Wu D."/>
            <person name="Lang J.M."/>
            <person name="Eisen J.A."/>
            <person name="Cavanaugh C.M."/>
        </authorList>
    </citation>
    <scope>NUCLEOTIDE SEQUENCE [LARGE SCALE GENOMIC DNA]</scope>
    <source>
        <strain evidence="1 2">WH</strain>
    </source>
</reference>
<dbReference type="PANTHER" id="PTHR46523:SF1">
    <property type="entry name" value="DCTP PYROPHOSPHATASE 1"/>
    <property type="match status" value="1"/>
</dbReference>
<evidence type="ECO:0008006" key="3">
    <source>
        <dbReference type="Google" id="ProtNLM"/>
    </source>
</evidence>
<evidence type="ECO:0000313" key="1">
    <source>
        <dbReference type="EMBL" id="KHF26490.1"/>
    </source>
</evidence>
<evidence type="ECO:0000313" key="2">
    <source>
        <dbReference type="Proteomes" id="UP000030856"/>
    </source>
</evidence>
<proteinExistence type="predicted"/>
<dbReference type="CDD" id="cd11537">
    <property type="entry name" value="NTP-PPase_RS21-C6_like"/>
    <property type="match status" value="1"/>
</dbReference>